<dbReference type="PROSITE" id="PS00010">
    <property type="entry name" value="ASX_HYDROXYL"/>
    <property type="match status" value="1"/>
</dbReference>
<feature type="domain" description="EGF-like" evidence="8">
    <location>
        <begin position="60"/>
        <end position="96"/>
    </location>
</feature>
<feature type="disulfide bond" evidence="7">
    <location>
        <begin position="86"/>
        <end position="95"/>
    </location>
</feature>
<keyword evidence="4" id="KW-0106">Calcium</keyword>
<sequence length="125" mass="13547">MSCKLCPNDTTTDRIGVTNSSQCRKYEGCDCGIHPCTLNGTDFKCDCLPGYEDINGTCTDIDECVTDICPTNSRCINKEGSYRCECLPGYKGGSCTGKYTDWVPFLITANWEQTQLPGGLCAGGQ</sequence>
<evidence type="ECO:0000313" key="9">
    <source>
        <dbReference type="Proteomes" id="UP000085678"/>
    </source>
</evidence>
<evidence type="ECO:0000256" key="5">
    <source>
        <dbReference type="ARBA" id="ARBA00023157"/>
    </source>
</evidence>
<evidence type="ECO:0000313" key="10">
    <source>
        <dbReference type="RefSeq" id="XP_013415728.1"/>
    </source>
</evidence>
<dbReference type="SMART" id="SM00179">
    <property type="entry name" value="EGF_CA"/>
    <property type="match status" value="1"/>
</dbReference>
<dbReference type="GO" id="GO:0005509">
    <property type="term" value="F:calcium ion binding"/>
    <property type="evidence" value="ECO:0007669"/>
    <property type="project" value="InterPro"/>
</dbReference>
<keyword evidence="5 7" id="KW-1015">Disulfide bond</keyword>
<keyword evidence="6" id="KW-0325">Glycoprotein</keyword>
<dbReference type="PROSITE" id="PS01187">
    <property type="entry name" value="EGF_CA"/>
    <property type="match status" value="1"/>
</dbReference>
<keyword evidence="1 7" id="KW-0245">EGF-like domain</keyword>
<keyword evidence="9" id="KW-1185">Reference proteome</keyword>
<evidence type="ECO:0000256" key="6">
    <source>
        <dbReference type="ARBA" id="ARBA00023180"/>
    </source>
</evidence>
<protein>
    <submittedName>
        <fullName evidence="10">Adhesion G protein-coupled receptor E1-like</fullName>
    </submittedName>
</protein>
<keyword evidence="3" id="KW-0677">Repeat</keyword>
<dbReference type="InterPro" id="IPR000152">
    <property type="entry name" value="EGF-type_Asp/Asn_hydroxyl_site"/>
</dbReference>
<evidence type="ECO:0000256" key="1">
    <source>
        <dbReference type="ARBA" id="ARBA00022536"/>
    </source>
</evidence>
<gene>
    <name evidence="10" type="primary">LOC106177484</name>
</gene>
<dbReference type="InterPro" id="IPR018097">
    <property type="entry name" value="EGF_Ca-bd_CS"/>
</dbReference>
<accession>A0A1S3JZA3</accession>
<dbReference type="AlphaFoldDB" id="A0A1S3JZA3"/>
<dbReference type="Gene3D" id="2.10.25.10">
    <property type="entry name" value="Laminin"/>
    <property type="match status" value="1"/>
</dbReference>
<dbReference type="CDD" id="cd00054">
    <property type="entry name" value="EGF_CA"/>
    <property type="match status" value="1"/>
</dbReference>
<dbReference type="PROSITE" id="PS00022">
    <property type="entry name" value="EGF_1"/>
    <property type="match status" value="1"/>
</dbReference>
<dbReference type="InterPro" id="IPR001881">
    <property type="entry name" value="EGF-like_Ca-bd_dom"/>
</dbReference>
<evidence type="ECO:0000256" key="4">
    <source>
        <dbReference type="ARBA" id="ARBA00022837"/>
    </source>
</evidence>
<dbReference type="RefSeq" id="XP_013415728.1">
    <property type="nucleotide sequence ID" value="XM_013560274.1"/>
</dbReference>
<evidence type="ECO:0000259" key="8">
    <source>
        <dbReference type="PROSITE" id="PS50026"/>
    </source>
</evidence>
<dbReference type="InParanoid" id="A0A1S3JZA3"/>
<keyword evidence="2" id="KW-0732">Signal</keyword>
<dbReference type="FunFam" id="2.10.25.10:FF:000038">
    <property type="entry name" value="Fibrillin 2"/>
    <property type="match status" value="1"/>
</dbReference>
<evidence type="ECO:0000256" key="3">
    <source>
        <dbReference type="ARBA" id="ARBA00022737"/>
    </source>
</evidence>
<organism evidence="9 10">
    <name type="scientific">Lingula anatina</name>
    <name type="common">Brachiopod</name>
    <name type="synonym">Lingula unguis</name>
    <dbReference type="NCBI Taxonomy" id="7574"/>
    <lineage>
        <taxon>Eukaryota</taxon>
        <taxon>Metazoa</taxon>
        <taxon>Spiralia</taxon>
        <taxon>Lophotrochozoa</taxon>
        <taxon>Brachiopoda</taxon>
        <taxon>Linguliformea</taxon>
        <taxon>Lingulata</taxon>
        <taxon>Lingulida</taxon>
        <taxon>Linguloidea</taxon>
        <taxon>Lingulidae</taxon>
        <taxon>Lingula</taxon>
    </lineage>
</organism>
<dbReference type="PANTHER" id="PTHR24039">
    <property type="entry name" value="FIBRILLIN-RELATED"/>
    <property type="match status" value="1"/>
</dbReference>
<dbReference type="InterPro" id="IPR049883">
    <property type="entry name" value="NOTCH1_EGF-like"/>
</dbReference>
<comment type="caution">
    <text evidence="7">Lacks conserved residue(s) required for the propagation of feature annotation.</text>
</comment>
<dbReference type="PROSITE" id="PS50026">
    <property type="entry name" value="EGF_3"/>
    <property type="match status" value="1"/>
</dbReference>
<evidence type="ECO:0000256" key="2">
    <source>
        <dbReference type="ARBA" id="ARBA00022729"/>
    </source>
</evidence>
<dbReference type="InterPro" id="IPR000742">
    <property type="entry name" value="EGF"/>
</dbReference>
<name>A0A1S3JZA3_LINAN</name>
<dbReference type="SMART" id="SM00181">
    <property type="entry name" value="EGF"/>
    <property type="match status" value="2"/>
</dbReference>
<proteinExistence type="predicted"/>
<reference evidence="10" key="1">
    <citation type="submission" date="2025-08" db="UniProtKB">
        <authorList>
            <consortium name="RefSeq"/>
        </authorList>
    </citation>
    <scope>IDENTIFICATION</scope>
    <source>
        <tissue evidence="10">Gonads</tissue>
    </source>
</reference>
<dbReference type="OrthoDB" id="6229058at2759"/>
<dbReference type="GeneID" id="106177484"/>
<dbReference type="Proteomes" id="UP000085678">
    <property type="component" value="Unplaced"/>
</dbReference>
<dbReference type="KEGG" id="lak:106177484"/>
<evidence type="ECO:0000256" key="7">
    <source>
        <dbReference type="PROSITE-ProRule" id="PRU00076"/>
    </source>
</evidence>
<dbReference type="PROSITE" id="PS01186">
    <property type="entry name" value="EGF_2"/>
    <property type="match status" value="1"/>
</dbReference>
<dbReference type="STRING" id="7574.A0A1S3JZA3"/>
<dbReference type="SUPFAM" id="SSF57196">
    <property type="entry name" value="EGF/Laminin"/>
    <property type="match status" value="1"/>
</dbReference>
<dbReference type="PANTHER" id="PTHR24039:SF28">
    <property type="entry name" value="EGF-LIKE DOMAIN-CONTAINING PROTEIN"/>
    <property type="match status" value="1"/>
</dbReference>
<dbReference type="Pfam" id="PF07645">
    <property type="entry name" value="EGF_CA"/>
    <property type="match status" value="1"/>
</dbReference>